<dbReference type="HOGENOM" id="CLU_390828_0_0_1"/>
<feature type="compositionally biased region" description="Low complexity" evidence="1">
    <location>
        <begin position="122"/>
        <end position="138"/>
    </location>
</feature>
<organism evidence="2 3">
    <name type="scientific">Neurospora tetrasperma (strain FGSC 2508 / ATCC MYA-4615 / P0657)</name>
    <dbReference type="NCBI Taxonomy" id="510951"/>
    <lineage>
        <taxon>Eukaryota</taxon>
        <taxon>Fungi</taxon>
        <taxon>Dikarya</taxon>
        <taxon>Ascomycota</taxon>
        <taxon>Pezizomycotina</taxon>
        <taxon>Sordariomycetes</taxon>
        <taxon>Sordariomycetidae</taxon>
        <taxon>Sordariales</taxon>
        <taxon>Sordariaceae</taxon>
        <taxon>Neurospora</taxon>
    </lineage>
</organism>
<dbReference type="EMBL" id="GL891304">
    <property type="protein sequence ID" value="EGO57897.1"/>
    <property type="molecule type" value="Genomic_DNA"/>
</dbReference>
<dbReference type="AlphaFoldDB" id="F8MMM3"/>
<dbReference type="RefSeq" id="XP_009850976.1">
    <property type="nucleotide sequence ID" value="XM_009852674.1"/>
</dbReference>
<gene>
    <name evidence="2" type="ORF">NEUTE1DRAFT_100781</name>
</gene>
<sequence length="652" mass="74431">MAGRKTLERPLESLVSRARRIARLRKIREGSVNDEDVDGPFASGKVERTDKSGKSAKLSTENPALQQKSSTSLDLPGHDANNNTNNNQNTDNESNTDPNASDSDAKSNVSSKTSLSKRSIKSTNSTTSPILTPSSSPPVKKHPESPPAPPPSPPERLSSNYVLNKMTSWIWKPRGQEEVVMGKQKLERKKWELNREEWIDHPLFAAVTAIKVTKRDLADLIYPETTRQGKEMEEMTQKRVKTKQTPGLKRFFNSEVPFIAYVRTTGLEGREDEDLLQIVRDQIRDVMRSYEQTDKRKKEAISAAEGYLPLESRLGGFLTQEDLQRQFALPSWRKRELEFLSEGLVKMRRRKEERRIQDGEIKEWVMGGKRAREEGVRTAGGKKEDGEQQEEKKKKENEPKDQVQPSQESDTSHPEPFELPPCTPTEYFSHRRHRLHNFWTQEAQPADFNYAKAIKRTTFRNWRGVKKKRRSCSKVYRSRWTTSSCWSSSSSSTEDEEENKGRKTAAEWFAGYQQRKRERMLRMGTSMDGSGRSVRTDTGESPVSGGSTRRKKNQTRQEWAEDDGNKDWEGGKGEDSDHERRILADDLELVVDASEDEDILRFLGDRCDDDDDDDDDDDVGGEGGWIGSEGVGGDEDSYPLVDHVRESMMNEY</sequence>
<protein>
    <submittedName>
        <fullName evidence="2">Uncharacterized protein</fullName>
    </submittedName>
</protein>
<feature type="compositionally biased region" description="Polar residues" evidence="1">
    <location>
        <begin position="57"/>
        <end position="73"/>
    </location>
</feature>
<name>F8MMM3_NEUT8</name>
<feature type="compositionally biased region" description="Basic and acidic residues" evidence="1">
    <location>
        <begin position="563"/>
        <end position="580"/>
    </location>
</feature>
<dbReference type="KEGG" id="nte:NEUTE1DRAFT100781"/>
<dbReference type="VEuPathDB" id="FungiDB:NEUTE1DRAFT_100781"/>
<feature type="compositionally biased region" description="Polar residues" evidence="1">
    <location>
        <begin position="98"/>
        <end position="117"/>
    </location>
</feature>
<proteinExistence type="predicted"/>
<dbReference type="GeneID" id="20821691"/>
<dbReference type="OrthoDB" id="10413431at2759"/>
<feature type="region of interest" description="Disordered" evidence="1">
    <location>
        <begin position="370"/>
        <end position="425"/>
    </location>
</feature>
<reference evidence="3" key="1">
    <citation type="journal article" date="2011" name="Genetics">
        <title>Massive changes in genome architecture accompany the transition to self-fertility in the filamentous fungus Neurospora tetrasperma.</title>
        <authorList>
            <person name="Ellison C.E."/>
            <person name="Stajich J.E."/>
            <person name="Jacobson D.J."/>
            <person name="Natvig D.O."/>
            <person name="Lapidus A."/>
            <person name="Foster B."/>
            <person name="Aerts A."/>
            <person name="Riley R."/>
            <person name="Lindquist E.A."/>
            <person name="Grigoriev I.V."/>
            <person name="Taylor J.W."/>
        </authorList>
    </citation>
    <scope>NUCLEOTIDE SEQUENCE [LARGE SCALE GENOMIC DNA]</scope>
    <source>
        <strain evidence="3">FGSC 2508 / P0657</strain>
    </source>
</reference>
<accession>F8MMM3</accession>
<feature type="compositionally biased region" description="Low complexity" evidence="1">
    <location>
        <begin position="79"/>
        <end position="97"/>
    </location>
</feature>
<evidence type="ECO:0000313" key="3">
    <source>
        <dbReference type="Proteomes" id="UP000008065"/>
    </source>
</evidence>
<feature type="compositionally biased region" description="Basic and acidic residues" evidence="1">
    <location>
        <begin position="370"/>
        <end position="401"/>
    </location>
</feature>
<feature type="region of interest" description="Disordered" evidence="1">
    <location>
        <begin position="524"/>
        <end position="580"/>
    </location>
</feature>
<feature type="region of interest" description="Disordered" evidence="1">
    <location>
        <begin position="24"/>
        <end position="159"/>
    </location>
</feature>
<keyword evidence="3" id="KW-1185">Reference proteome</keyword>
<feature type="compositionally biased region" description="Gly residues" evidence="1">
    <location>
        <begin position="621"/>
        <end position="631"/>
    </location>
</feature>
<evidence type="ECO:0000313" key="2">
    <source>
        <dbReference type="EMBL" id="EGO57897.1"/>
    </source>
</evidence>
<dbReference type="Proteomes" id="UP000008065">
    <property type="component" value="Unassembled WGS sequence"/>
</dbReference>
<feature type="region of interest" description="Disordered" evidence="1">
    <location>
        <begin position="603"/>
        <end position="638"/>
    </location>
</feature>
<feature type="region of interest" description="Disordered" evidence="1">
    <location>
        <begin position="484"/>
        <end position="511"/>
    </location>
</feature>
<evidence type="ECO:0000256" key="1">
    <source>
        <dbReference type="SAM" id="MobiDB-lite"/>
    </source>
</evidence>
<feature type="compositionally biased region" description="Pro residues" evidence="1">
    <location>
        <begin position="145"/>
        <end position="154"/>
    </location>
</feature>
<feature type="compositionally biased region" description="Acidic residues" evidence="1">
    <location>
        <begin position="607"/>
        <end position="620"/>
    </location>
</feature>